<reference evidence="1 2" key="1">
    <citation type="submission" date="2021-03" db="EMBL/GenBank/DDBJ databases">
        <title>Genomic Encyclopedia of Type Strains, Phase IV (KMG-IV): sequencing the most valuable type-strain genomes for metagenomic binning, comparative biology and taxonomic classification.</title>
        <authorList>
            <person name="Goeker M."/>
        </authorList>
    </citation>
    <scope>NUCLEOTIDE SEQUENCE [LARGE SCALE GENOMIC DNA]</scope>
    <source>
        <strain evidence="1 2">DSM 26806</strain>
    </source>
</reference>
<dbReference type="RefSeq" id="WP_209859590.1">
    <property type="nucleotide sequence ID" value="NZ_JAGGLD010000001.1"/>
</dbReference>
<evidence type="ECO:0000313" key="1">
    <source>
        <dbReference type="EMBL" id="MBP1999934.1"/>
    </source>
</evidence>
<proteinExistence type="predicted"/>
<sequence>MGELNISISIMTHPMRRRLAKEVAEQLSHETVDIIIDPDPWSGPATLRTSIKAWASIKPDATHHIVLQDDVLLVDQFMDHVRDAVSMSPHTPVAFHTDWMSRNGMVVRLGTWSGARMIDAVPEYTPCLALVMPRHQIEGFLSFVKDWPDPLEADDDVMRKYFAAYQIQLKLTLPNLVEHLRYKSLVGNDSQGKRSSSCFVSTLEPQYFLKPSTCLSGLDDLPYFRRAEITLYSRQKQDSSEYYEQGTAAYEWSKLGLKEFASKYDIDLDHLMEQYNSFLDQQDVDQIHLWLKLLSPRALWGLWISGYILEWSKSLAPLSNIAHQEHVPEQVRDRIRSTLIIGGLFPEMSHLELIEHTSNLMPVVNAGIEAAHKSNAMIPYRGGSESHV</sequence>
<accession>A0ABS4JHA0</accession>
<name>A0ABS4JHA0_9BACL</name>
<keyword evidence="2" id="KW-1185">Reference proteome</keyword>
<organism evidence="1 2">
    <name type="scientific">Paenibacillus shirakamiensis</name>
    <dbReference type="NCBI Taxonomy" id="1265935"/>
    <lineage>
        <taxon>Bacteria</taxon>
        <taxon>Bacillati</taxon>
        <taxon>Bacillota</taxon>
        <taxon>Bacilli</taxon>
        <taxon>Bacillales</taxon>
        <taxon>Paenibacillaceae</taxon>
        <taxon>Paenibacillus</taxon>
    </lineage>
</organism>
<evidence type="ECO:0000313" key="2">
    <source>
        <dbReference type="Proteomes" id="UP001519288"/>
    </source>
</evidence>
<dbReference type="Proteomes" id="UP001519288">
    <property type="component" value="Unassembled WGS sequence"/>
</dbReference>
<comment type="caution">
    <text evidence="1">The sequence shown here is derived from an EMBL/GenBank/DDBJ whole genome shotgun (WGS) entry which is preliminary data.</text>
</comment>
<dbReference type="EMBL" id="JAGGLD010000001">
    <property type="protein sequence ID" value="MBP1999934.1"/>
    <property type="molecule type" value="Genomic_DNA"/>
</dbReference>
<gene>
    <name evidence="1" type="ORF">J2Z69_000953</name>
</gene>
<protein>
    <submittedName>
        <fullName evidence="1">GR25 family glycosyltransferase involved in LPS biosynthesis</fullName>
    </submittedName>
</protein>